<organism evidence="1 2">
    <name type="scientific">Joostella atrarenae</name>
    <dbReference type="NCBI Taxonomy" id="679257"/>
    <lineage>
        <taxon>Bacteria</taxon>
        <taxon>Pseudomonadati</taxon>
        <taxon>Bacteroidota</taxon>
        <taxon>Flavobacteriia</taxon>
        <taxon>Flavobacteriales</taxon>
        <taxon>Flavobacteriaceae</taxon>
        <taxon>Joostella</taxon>
    </lineage>
</organism>
<accession>A0ABS9J4B1</accession>
<dbReference type="EMBL" id="JAETXX010000006">
    <property type="protein sequence ID" value="MCF8715252.1"/>
    <property type="molecule type" value="Genomic_DNA"/>
</dbReference>
<sequence>MNPTLEHQLSYVNGYRENRIKVANMVLQNKAIFPELLDLCFAENKELSHKACWVTEFVCKSELDILFPQLEYFIKNLSTLTNDSSIRPMAKICELLCESYFQKKNKETISHLTNPILEHLTETNFDWLISDAKVATKAYAMRNLYFLGKKYDWIYPELKPILLKDMPNHSSAYKARARHILNKI</sequence>
<protein>
    <recommendedName>
        <fullName evidence="3">Adenylosuccinate lyase</fullName>
    </recommendedName>
</protein>
<dbReference type="SUPFAM" id="SSF48371">
    <property type="entry name" value="ARM repeat"/>
    <property type="match status" value="1"/>
</dbReference>
<gene>
    <name evidence="1" type="ORF">JM658_10480</name>
</gene>
<keyword evidence="2" id="KW-1185">Reference proteome</keyword>
<evidence type="ECO:0000313" key="2">
    <source>
        <dbReference type="Proteomes" id="UP000829517"/>
    </source>
</evidence>
<proteinExistence type="predicted"/>
<dbReference type="InterPro" id="IPR016024">
    <property type="entry name" value="ARM-type_fold"/>
</dbReference>
<dbReference type="Proteomes" id="UP000829517">
    <property type="component" value="Unassembled WGS sequence"/>
</dbReference>
<comment type="caution">
    <text evidence="1">The sequence shown here is derived from an EMBL/GenBank/DDBJ whole genome shotgun (WGS) entry which is preliminary data.</text>
</comment>
<name>A0ABS9J4B1_9FLAO</name>
<evidence type="ECO:0008006" key="3">
    <source>
        <dbReference type="Google" id="ProtNLM"/>
    </source>
</evidence>
<evidence type="ECO:0000313" key="1">
    <source>
        <dbReference type="EMBL" id="MCF8715252.1"/>
    </source>
</evidence>
<dbReference type="RefSeq" id="WP_236959217.1">
    <property type="nucleotide sequence ID" value="NZ_JAETXX010000006.1"/>
</dbReference>
<reference evidence="1 2" key="1">
    <citation type="submission" date="2021-01" db="EMBL/GenBank/DDBJ databases">
        <title>Genome sequencing of Joostella atrarenae M1-2 (= KCTC 23194).</title>
        <authorList>
            <person name="Zakaria M.R."/>
            <person name="Lam M.Q."/>
            <person name="Chong C.S."/>
        </authorList>
    </citation>
    <scope>NUCLEOTIDE SEQUENCE [LARGE SCALE GENOMIC DNA]</scope>
    <source>
        <strain evidence="1 2">M1-2</strain>
    </source>
</reference>